<protein>
    <recommendedName>
        <fullName evidence="6">HTH-type transcriptional regulator SarZ</fullName>
    </recommendedName>
    <alternativeName>
        <fullName evidence="7">Staphylococcal accessory regulator Z</fullName>
    </alternativeName>
</protein>
<dbReference type="PANTHER" id="PTHR42756:SF1">
    <property type="entry name" value="TRANSCRIPTIONAL REPRESSOR OF EMRAB OPERON"/>
    <property type="match status" value="1"/>
</dbReference>
<comment type="caution">
    <text evidence="9">The sequence shown here is derived from an EMBL/GenBank/DDBJ whole genome shotgun (WGS) entry which is preliminary data.</text>
</comment>
<dbReference type="PROSITE" id="PS50995">
    <property type="entry name" value="HTH_MARR_2"/>
    <property type="match status" value="1"/>
</dbReference>
<gene>
    <name evidence="9" type="ORF">J2S11_001768</name>
</gene>
<evidence type="ECO:0000256" key="3">
    <source>
        <dbReference type="ARBA" id="ARBA00023125"/>
    </source>
</evidence>
<dbReference type="InterPro" id="IPR000835">
    <property type="entry name" value="HTH_MarR-typ"/>
</dbReference>
<dbReference type="RefSeq" id="WP_307393525.1">
    <property type="nucleotide sequence ID" value="NZ_BAAADK010000032.1"/>
</dbReference>
<evidence type="ECO:0000313" key="10">
    <source>
        <dbReference type="Proteomes" id="UP001235840"/>
    </source>
</evidence>
<dbReference type="PANTHER" id="PTHR42756">
    <property type="entry name" value="TRANSCRIPTIONAL REGULATOR, MARR"/>
    <property type="match status" value="1"/>
</dbReference>
<keyword evidence="3 9" id="KW-0238">DNA-binding</keyword>
<dbReference type="InterPro" id="IPR055166">
    <property type="entry name" value="Transc_reg_Sar_Rot_HTH"/>
</dbReference>
<dbReference type="SMART" id="SM00347">
    <property type="entry name" value="HTH_MARR"/>
    <property type="match status" value="1"/>
</dbReference>
<dbReference type="PRINTS" id="PR00598">
    <property type="entry name" value="HTHMARR"/>
</dbReference>
<evidence type="ECO:0000313" key="9">
    <source>
        <dbReference type="EMBL" id="MDQ0165867.1"/>
    </source>
</evidence>
<comment type="subcellular location">
    <subcellularLocation>
        <location evidence="1">Cytoplasm</location>
    </subcellularLocation>
</comment>
<reference evidence="9 10" key="1">
    <citation type="submission" date="2023-07" db="EMBL/GenBank/DDBJ databases">
        <title>Genomic Encyclopedia of Type Strains, Phase IV (KMG-IV): sequencing the most valuable type-strain genomes for metagenomic binning, comparative biology and taxonomic classification.</title>
        <authorList>
            <person name="Goeker M."/>
        </authorList>
    </citation>
    <scope>NUCLEOTIDE SEQUENCE [LARGE SCALE GENOMIC DNA]</scope>
    <source>
        <strain evidence="9 10">DSM 12751</strain>
    </source>
</reference>
<dbReference type="Pfam" id="PF22381">
    <property type="entry name" value="Staph_reg_Sar_Rot"/>
    <property type="match status" value="1"/>
</dbReference>
<dbReference type="InterPro" id="IPR036388">
    <property type="entry name" value="WH-like_DNA-bd_sf"/>
</dbReference>
<evidence type="ECO:0000256" key="1">
    <source>
        <dbReference type="ARBA" id="ARBA00004496"/>
    </source>
</evidence>
<dbReference type="InterPro" id="IPR036390">
    <property type="entry name" value="WH_DNA-bd_sf"/>
</dbReference>
<dbReference type="EMBL" id="JAUSTY010000006">
    <property type="protein sequence ID" value="MDQ0165867.1"/>
    <property type="molecule type" value="Genomic_DNA"/>
</dbReference>
<evidence type="ECO:0000256" key="7">
    <source>
        <dbReference type="ARBA" id="ARBA00047207"/>
    </source>
</evidence>
<evidence type="ECO:0000259" key="8">
    <source>
        <dbReference type="PROSITE" id="PS50995"/>
    </source>
</evidence>
<keyword evidence="4" id="KW-0804">Transcription</keyword>
<dbReference type="Proteomes" id="UP001235840">
    <property type="component" value="Unassembled WGS sequence"/>
</dbReference>
<evidence type="ECO:0000256" key="5">
    <source>
        <dbReference type="ARBA" id="ARBA00046337"/>
    </source>
</evidence>
<accession>A0ABT9VY09</accession>
<keyword evidence="10" id="KW-1185">Reference proteome</keyword>
<organism evidence="9 10">
    <name type="scientific">Caldalkalibacillus horti</name>
    <dbReference type="NCBI Taxonomy" id="77523"/>
    <lineage>
        <taxon>Bacteria</taxon>
        <taxon>Bacillati</taxon>
        <taxon>Bacillota</taxon>
        <taxon>Bacilli</taxon>
        <taxon>Bacillales</taxon>
        <taxon>Bacillaceae</taxon>
        <taxon>Caldalkalibacillus</taxon>
    </lineage>
</organism>
<evidence type="ECO:0000256" key="6">
    <source>
        <dbReference type="ARBA" id="ARBA00047188"/>
    </source>
</evidence>
<proteinExistence type="inferred from homology"/>
<comment type="similarity">
    <text evidence="5">Belongs to the SarZ family.</text>
</comment>
<name>A0ABT9VY09_9BACI</name>
<dbReference type="SUPFAM" id="SSF46785">
    <property type="entry name" value="Winged helix' DNA-binding domain"/>
    <property type="match status" value="1"/>
</dbReference>
<feature type="domain" description="HTH marR-type" evidence="8">
    <location>
        <begin position="4"/>
        <end position="139"/>
    </location>
</feature>
<evidence type="ECO:0000256" key="2">
    <source>
        <dbReference type="ARBA" id="ARBA00023015"/>
    </source>
</evidence>
<keyword evidence="2" id="KW-0805">Transcription regulation</keyword>
<dbReference type="GO" id="GO:0003677">
    <property type="term" value="F:DNA binding"/>
    <property type="evidence" value="ECO:0007669"/>
    <property type="project" value="UniProtKB-KW"/>
</dbReference>
<evidence type="ECO:0000256" key="4">
    <source>
        <dbReference type="ARBA" id="ARBA00023163"/>
    </source>
</evidence>
<sequence length="144" mass="16906">MENREELITEIDLLTIQMNKRFKQAMTELFKGELTLTEYIFLKYLLNNGPSRPSDAAAVFEVSLAHVTSMCDRLVKKSLIYRERTEADRRTIEIGLSEEGKAIIEKFTKIKREFLTTLYQDLSDEELTQLIFIMKKVNDSFEKR</sequence>
<dbReference type="Gene3D" id="1.10.10.10">
    <property type="entry name" value="Winged helix-like DNA-binding domain superfamily/Winged helix DNA-binding domain"/>
    <property type="match status" value="1"/>
</dbReference>